<accession>A0AA36GY16</accession>
<keyword evidence="1" id="KW-0732">Signal</keyword>
<dbReference type="Proteomes" id="UP001176961">
    <property type="component" value="Unassembled WGS sequence"/>
</dbReference>
<proteinExistence type="predicted"/>
<feature type="signal peptide" evidence="1">
    <location>
        <begin position="1"/>
        <end position="22"/>
    </location>
</feature>
<gene>
    <name evidence="2" type="ORF">CYNAS_LOCUS12412</name>
</gene>
<reference evidence="2" key="1">
    <citation type="submission" date="2023-07" db="EMBL/GenBank/DDBJ databases">
        <authorList>
            <consortium name="CYATHOMIX"/>
        </authorList>
    </citation>
    <scope>NUCLEOTIDE SEQUENCE</scope>
    <source>
        <strain evidence="2">N/A</strain>
    </source>
</reference>
<dbReference type="AlphaFoldDB" id="A0AA36GY16"/>
<sequence>MRSMQLFYLVLVILAPFMLVEAAPVSKVPPAPEGDVNPQGLHLNLPPLTINFPG</sequence>
<organism evidence="2 3">
    <name type="scientific">Cylicocyclus nassatus</name>
    <name type="common">Nematode worm</name>
    <dbReference type="NCBI Taxonomy" id="53992"/>
    <lineage>
        <taxon>Eukaryota</taxon>
        <taxon>Metazoa</taxon>
        <taxon>Ecdysozoa</taxon>
        <taxon>Nematoda</taxon>
        <taxon>Chromadorea</taxon>
        <taxon>Rhabditida</taxon>
        <taxon>Rhabditina</taxon>
        <taxon>Rhabditomorpha</taxon>
        <taxon>Strongyloidea</taxon>
        <taxon>Strongylidae</taxon>
        <taxon>Cylicocyclus</taxon>
    </lineage>
</organism>
<evidence type="ECO:0000256" key="1">
    <source>
        <dbReference type="SAM" id="SignalP"/>
    </source>
</evidence>
<keyword evidence="3" id="KW-1185">Reference proteome</keyword>
<protein>
    <submittedName>
        <fullName evidence="2">Uncharacterized protein</fullName>
    </submittedName>
</protein>
<dbReference type="EMBL" id="CATQJL010000223">
    <property type="protein sequence ID" value="CAJ0600429.1"/>
    <property type="molecule type" value="Genomic_DNA"/>
</dbReference>
<evidence type="ECO:0000313" key="3">
    <source>
        <dbReference type="Proteomes" id="UP001176961"/>
    </source>
</evidence>
<comment type="caution">
    <text evidence="2">The sequence shown here is derived from an EMBL/GenBank/DDBJ whole genome shotgun (WGS) entry which is preliminary data.</text>
</comment>
<feature type="chain" id="PRO_5041420003" evidence="1">
    <location>
        <begin position="23"/>
        <end position="54"/>
    </location>
</feature>
<evidence type="ECO:0000313" key="2">
    <source>
        <dbReference type="EMBL" id="CAJ0600429.1"/>
    </source>
</evidence>
<name>A0AA36GY16_CYLNA</name>